<keyword evidence="4" id="KW-0378">Hydrolase</keyword>
<dbReference type="EnsemblMetazoa" id="CLYHEMT010492.1">
    <property type="protein sequence ID" value="CLYHEMP010492.1"/>
    <property type="gene ID" value="CLYHEMG010492"/>
</dbReference>
<dbReference type="OrthoDB" id="2262349at2759"/>
<dbReference type="GO" id="GO:0004067">
    <property type="term" value="F:asparaginase activity"/>
    <property type="evidence" value="ECO:0007669"/>
    <property type="project" value="UniProtKB-EC"/>
</dbReference>
<dbReference type="PANTHER" id="PTHR10188:SF43">
    <property type="entry name" value="ASPARAGINASE (EUROFUNG)"/>
    <property type="match status" value="1"/>
</dbReference>
<keyword evidence="5" id="KW-0068">Autocatalytic cleavage</keyword>
<organism evidence="10 11">
    <name type="scientific">Clytia hemisphaerica</name>
    <dbReference type="NCBI Taxonomy" id="252671"/>
    <lineage>
        <taxon>Eukaryota</taxon>
        <taxon>Metazoa</taxon>
        <taxon>Cnidaria</taxon>
        <taxon>Hydrozoa</taxon>
        <taxon>Hydroidolina</taxon>
        <taxon>Leptothecata</taxon>
        <taxon>Obeliida</taxon>
        <taxon>Clytiidae</taxon>
        <taxon>Clytia</taxon>
    </lineage>
</organism>
<evidence type="ECO:0000256" key="1">
    <source>
        <dbReference type="ARBA" id="ARBA00000306"/>
    </source>
</evidence>
<comment type="catalytic activity">
    <reaction evidence="1">
        <text>Cleavage of a beta-linked Asp residue from the N-terminus of a polypeptide.</text>
        <dbReference type="EC" id="3.4.19.5"/>
    </reaction>
</comment>
<dbReference type="SUPFAM" id="SSF56235">
    <property type="entry name" value="N-terminal nucleophile aminohydrolases (Ntn hydrolases)"/>
    <property type="match status" value="1"/>
</dbReference>
<dbReference type="Proteomes" id="UP000594262">
    <property type="component" value="Unplaced"/>
</dbReference>
<dbReference type="AlphaFoldDB" id="A0A7M5UGZ9"/>
<feature type="site" description="Cleavage; by autolysis" evidence="9">
    <location>
        <begin position="202"/>
        <end position="203"/>
    </location>
</feature>
<dbReference type="Pfam" id="PF01112">
    <property type="entry name" value="Asparaginase_2"/>
    <property type="match status" value="1"/>
</dbReference>
<dbReference type="GO" id="GO:0005737">
    <property type="term" value="C:cytoplasm"/>
    <property type="evidence" value="ECO:0007669"/>
    <property type="project" value="TreeGrafter"/>
</dbReference>
<keyword evidence="3" id="KW-0645">Protease</keyword>
<feature type="active site" description="Nucleophile" evidence="7">
    <location>
        <position position="203"/>
    </location>
</feature>
<evidence type="ECO:0000256" key="5">
    <source>
        <dbReference type="ARBA" id="ARBA00022813"/>
    </source>
</evidence>
<dbReference type="GO" id="GO:0006508">
    <property type="term" value="P:proteolysis"/>
    <property type="evidence" value="ECO:0007669"/>
    <property type="project" value="UniProtKB-KW"/>
</dbReference>
<dbReference type="GO" id="GO:0008798">
    <property type="term" value="F:beta-aspartyl-peptidase activity"/>
    <property type="evidence" value="ECO:0007669"/>
    <property type="project" value="UniProtKB-EC"/>
</dbReference>
<dbReference type="InterPro" id="IPR029055">
    <property type="entry name" value="Ntn_hydrolases_N"/>
</dbReference>
<evidence type="ECO:0000313" key="10">
    <source>
        <dbReference type="EnsemblMetazoa" id="CLYHEMP010492.1"/>
    </source>
</evidence>
<dbReference type="InterPro" id="IPR033844">
    <property type="entry name" value="ASRGL1_meta"/>
</dbReference>
<dbReference type="Gene3D" id="3.60.20.30">
    <property type="entry name" value="(Glycosyl)asparaginase"/>
    <property type="match status" value="1"/>
</dbReference>
<name>A0A7M5UGZ9_9CNID</name>
<evidence type="ECO:0000256" key="9">
    <source>
        <dbReference type="PIRSR" id="PIRSR600246-3"/>
    </source>
</evidence>
<dbReference type="CDD" id="cd04702">
    <property type="entry name" value="ASRGL1_like"/>
    <property type="match status" value="1"/>
</dbReference>
<evidence type="ECO:0000256" key="8">
    <source>
        <dbReference type="PIRSR" id="PIRSR600246-2"/>
    </source>
</evidence>
<dbReference type="GeneID" id="136805735"/>
<dbReference type="RefSeq" id="XP_066918382.1">
    <property type="nucleotide sequence ID" value="XM_067062281.1"/>
</dbReference>
<dbReference type="InterPro" id="IPR000246">
    <property type="entry name" value="Peptidase_T2"/>
</dbReference>
<proteinExistence type="inferred from homology"/>
<accession>A0A7M5UGZ9</accession>
<comment type="catalytic activity">
    <reaction evidence="6">
        <text>L-asparagine + H2O = L-aspartate + NH4(+)</text>
        <dbReference type="Rhea" id="RHEA:21016"/>
        <dbReference type="ChEBI" id="CHEBI:15377"/>
        <dbReference type="ChEBI" id="CHEBI:28938"/>
        <dbReference type="ChEBI" id="CHEBI:29991"/>
        <dbReference type="ChEBI" id="CHEBI:58048"/>
        <dbReference type="EC" id="3.5.1.1"/>
    </reaction>
</comment>
<sequence>MSEQKKSFPCVIVHGGAFNVPESYVKRYTEGTQAAAKAGYQSMLTGGNALDAAEAAVNSLENNSAFNAGRGSVLTEAGTVECDAVIVDGTNRKTGAVGCVRDIANPVSLARKVMEETPHCMLVGEGAMKFAQKLQYPILENPQDLITNDSVHKSFMKGSDAFDAHIKLYIDEIVQAKGDADLKKMFEEIISKEKVNKKNGHDTVGAVAIDKEGNLACATSTGGLPGKMLGRVGDSPIFGAGAYGDKNGCSSSTGHGEPFLKAAACRQANYFLEQGNGPMEACQKTLDYILEEIGYGHGGIILIDKKGEIGYAFNTATMAWASVSDAGMRYGMRPGEDFTVTL</sequence>
<evidence type="ECO:0000256" key="6">
    <source>
        <dbReference type="ARBA" id="ARBA00049366"/>
    </source>
</evidence>
<evidence type="ECO:0000313" key="11">
    <source>
        <dbReference type="Proteomes" id="UP000594262"/>
    </source>
</evidence>
<dbReference type="FunFam" id="3.60.20.30:FF:000001">
    <property type="entry name" value="Isoaspartyl peptidase/L-asparaginase"/>
    <property type="match status" value="1"/>
</dbReference>
<comment type="similarity">
    <text evidence="2">Belongs to the Ntn-hydrolase family.</text>
</comment>
<keyword evidence="11" id="KW-1185">Reference proteome</keyword>
<protein>
    <submittedName>
        <fullName evidence="10">Uncharacterized protein</fullName>
    </submittedName>
</protein>
<feature type="binding site" evidence="8">
    <location>
        <begin position="253"/>
        <end position="256"/>
    </location>
    <ligand>
        <name>substrate</name>
    </ligand>
</feature>
<feature type="binding site" evidence="8">
    <location>
        <begin position="231"/>
        <end position="234"/>
    </location>
    <ligand>
        <name>substrate</name>
    </ligand>
</feature>
<evidence type="ECO:0000256" key="2">
    <source>
        <dbReference type="ARBA" id="ARBA00010872"/>
    </source>
</evidence>
<dbReference type="PANTHER" id="PTHR10188">
    <property type="entry name" value="L-ASPARAGINASE"/>
    <property type="match status" value="1"/>
</dbReference>
<evidence type="ECO:0000256" key="4">
    <source>
        <dbReference type="ARBA" id="ARBA00022801"/>
    </source>
</evidence>
<evidence type="ECO:0000256" key="3">
    <source>
        <dbReference type="ARBA" id="ARBA00022670"/>
    </source>
</evidence>
<reference evidence="10" key="1">
    <citation type="submission" date="2021-01" db="UniProtKB">
        <authorList>
            <consortium name="EnsemblMetazoa"/>
        </authorList>
    </citation>
    <scope>IDENTIFICATION</scope>
</reference>
<evidence type="ECO:0000256" key="7">
    <source>
        <dbReference type="PIRSR" id="PIRSR600246-1"/>
    </source>
</evidence>